<keyword evidence="2" id="KW-0732">Signal</keyword>
<protein>
    <submittedName>
        <fullName evidence="3">Uncharacterized protein</fullName>
    </submittedName>
</protein>
<proteinExistence type="predicted"/>
<comment type="caution">
    <text evidence="3">The sequence shown here is derived from an EMBL/GenBank/DDBJ whole genome shotgun (WGS) entry which is preliminary data.</text>
</comment>
<accession>A0AAD7XRS2</accession>
<feature type="signal peptide" evidence="2">
    <location>
        <begin position="1"/>
        <end position="23"/>
    </location>
</feature>
<organism evidence="3 4">
    <name type="scientific">Lichtheimia ornata</name>
    <dbReference type="NCBI Taxonomy" id="688661"/>
    <lineage>
        <taxon>Eukaryota</taxon>
        <taxon>Fungi</taxon>
        <taxon>Fungi incertae sedis</taxon>
        <taxon>Mucoromycota</taxon>
        <taxon>Mucoromycotina</taxon>
        <taxon>Mucoromycetes</taxon>
        <taxon>Mucorales</taxon>
        <taxon>Lichtheimiaceae</taxon>
        <taxon>Lichtheimia</taxon>
    </lineage>
</organism>
<dbReference type="RefSeq" id="XP_058336954.1">
    <property type="nucleotide sequence ID" value="XM_058492282.1"/>
</dbReference>
<dbReference type="Proteomes" id="UP001234581">
    <property type="component" value="Unassembled WGS sequence"/>
</dbReference>
<keyword evidence="4" id="KW-1185">Reference proteome</keyword>
<evidence type="ECO:0000256" key="1">
    <source>
        <dbReference type="SAM" id="MobiDB-lite"/>
    </source>
</evidence>
<dbReference type="EMBL" id="JARTCD010000122">
    <property type="protein sequence ID" value="KAJ8652040.1"/>
    <property type="molecule type" value="Genomic_DNA"/>
</dbReference>
<dbReference type="AlphaFoldDB" id="A0AAD7XRS2"/>
<feature type="chain" id="PRO_5041908034" evidence="2">
    <location>
        <begin position="24"/>
        <end position="131"/>
    </location>
</feature>
<gene>
    <name evidence="3" type="ORF">O0I10_012349</name>
</gene>
<evidence type="ECO:0000313" key="3">
    <source>
        <dbReference type="EMBL" id="KAJ8652040.1"/>
    </source>
</evidence>
<evidence type="ECO:0000313" key="4">
    <source>
        <dbReference type="Proteomes" id="UP001234581"/>
    </source>
</evidence>
<sequence>MLPRFALISFLALILLMASTGYAFPTSEKRGDGDGTGDQRKRDVQDTCPKPDRVLQTLWDDLSYGPDDWGCHKGSCWSRCAGAGRAAKSYLNLYEWCYTTKGSSQDYNYVSCEKNEDCCSTWSCAGPCAAF</sequence>
<reference evidence="3 4" key="1">
    <citation type="submission" date="2023-03" db="EMBL/GenBank/DDBJ databases">
        <title>Genome sequence of Lichtheimia ornata CBS 291.66.</title>
        <authorList>
            <person name="Mohabir J.T."/>
            <person name="Shea T.P."/>
            <person name="Kurbessoian T."/>
            <person name="Berby B."/>
            <person name="Fontaine J."/>
            <person name="Livny J."/>
            <person name="Gnirke A."/>
            <person name="Stajich J.E."/>
            <person name="Cuomo C.A."/>
        </authorList>
    </citation>
    <scope>NUCLEOTIDE SEQUENCE [LARGE SCALE GENOMIC DNA]</scope>
    <source>
        <strain evidence="3">CBS 291.66</strain>
    </source>
</reference>
<name>A0AAD7XRS2_9FUNG</name>
<feature type="region of interest" description="Disordered" evidence="1">
    <location>
        <begin position="28"/>
        <end position="48"/>
    </location>
</feature>
<evidence type="ECO:0000256" key="2">
    <source>
        <dbReference type="SAM" id="SignalP"/>
    </source>
</evidence>
<dbReference type="GeneID" id="83219723"/>